<dbReference type="PANTHER" id="PTHR22912">
    <property type="entry name" value="DISULFIDE OXIDOREDUCTASE"/>
    <property type="match status" value="1"/>
</dbReference>
<dbReference type="GO" id="GO:0005737">
    <property type="term" value="C:cytoplasm"/>
    <property type="evidence" value="ECO:0007669"/>
    <property type="project" value="UniProtKB-SubCell"/>
</dbReference>
<evidence type="ECO:0000256" key="3">
    <source>
        <dbReference type="ARBA" id="ARBA00012608"/>
    </source>
</evidence>
<name>H6LHG4_ACEWD</name>
<feature type="binding site" evidence="14">
    <location>
        <position position="265"/>
    </location>
    <ligand>
        <name>NAD(+)</name>
        <dbReference type="ChEBI" id="CHEBI:57540"/>
    </ligand>
</feature>
<dbReference type="InterPro" id="IPR006258">
    <property type="entry name" value="Lipoamide_DH"/>
</dbReference>
<evidence type="ECO:0000313" key="19">
    <source>
        <dbReference type="EMBL" id="AFA49674.1"/>
    </source>
</evidence>
<dbReference type="HOGENOM" id="CLU_016755_0_2_9"/>
<evidence type="ECO:0000256" key="10">
    <source>
        <dbReference type="ARBA" id="ARBA00023157"/>
    </source>
</evidence>
<dbReference type="PRINTS" id="PR00411">
    <property type="entry name" value="PNDRDTASEI"/>
</dbReference>
<evidence type="ECO:0000256" key="11">
    <source>
        <dbReference type="ARBA" id="ARBA00023284"/>
    </source>
</evidence>
<dbReference type="InterPro" id="IPR050151">
    <property type="entry name" value="Class-I_Pyr_Nuc-Dis_Oxidored"/>
</dbReference>
<dbReference type="InterPro" id="IPR012999">
    <property type="entry name" value="Pyr_OxRdtase_I_AS"/>
</dbReference>
<protein>
    <recommendedName>
        <fullName evidence="4 16">Dihydrolipoyl dehydrogenase</fullName>
        <ecNumber evidence="3 16">1.8.1.4</ecNumber>
    </recommendedName>
</protein>
<feature type="domain" description="Pyridine nucleotide-disulphide oxidoreductase dimerisation" evidence="17">
    <location>
        <begin position="339"/>
        <end position="446"/>
    </location>
</feature>
<dbReference type="SUPFAM" id="SSF51905">
    <property type="entry name" value="FAD/NAD(P)-binding domain"/>
    <property type="match status" value="1"/>
</dbReference>
<keyword evidence="20" id="KW-1185">Reference proteome</keyword>
<evidence type="ECO:0000256" key="14">
    <source>
        <dbReference type="PIRSR" id="PIRSR000350-3"/>
    </source>
</evidence>
<evidence type="ECO:0000256" key="16">
    <source>
        <dbReference type="RuleBase" id="RU003692"/>
    </source>
</evidence>
<dbReference type="OrthoDB" id="9807946at2"/>
<dbReference type="eggNOG" id="COG1249">
    <property type="taxonomic scope" value="Bacteria"/>
</dbReference>
<dbReference type="GO" id="GO:0004148">
    <property type="term" value="F:dihydrolipoyl dehydrogenase (NADH) activity"/>
    <property type="evidence" value="ECO:0007669"/>
    <property type="project" value="UniProtKB-EC"/>
</dbReference>
<feature type="domain" description="FAD/NAD(P)-binding" evidence="18">
    <location>
        <begin position="6"/>
        <end position="320"/>
    </location>
</feature>
<keyword evidence="10" id="KW-1015">Disulfide bond</keyword>
<evidence type="ECO:0000256" key="1">
    <source>
        <dbReference type="ARBA" id="ARBA00004496"/>
    </source>
</evidence>
<accession>H6LHG4</accession>
<comment type="subcellular location">
    <subcellularLocation>
        <location evidence="1">Cytoplasm</location>
    </subcellularLocation>
</comment>
<organism evidence="19 20">
    <name type="scientific">Acetobacterium woodii (strain ATCC 29683 / DSM 1030 / JCM 2381 / KCTC 1655 / WB1)</name>
    <dbReference type="NCBI Taxonomy" id="931626"/>
    <lineage>
        <taxon>Bacteria</taxon>
        <taxon>Bacillati</taxon>
        <taxon>Bacillota</taxon>
        <taxon>Clostridia</taxon>
        <taxon>Eubacteriales</taxon>
        <taxon>Eubacteriaceae</taxon>
        <taxon>Acetobacterium</taxon>
    </lineage>
</organism>
<evidence type="ECO:0000256" key="4">
    <source>
        <dbReference type="ARBA" id="ARBA00016961"/>
    </source>
</evidence>
<evidence type="ECO:0000259" key="17">
    <source>
        <dbReference type="Pfam" id="PF02852"/>
    </source>
</evidence>
<keyword evidence="5" id="KW-0963">Cytoplasm</keyword>
<reference evidence="20" key="1">
    <citation type="submission" date="2011-07" db="EMBL/GenBank/DDBJ databases">
        <title>Complete genome sequence of Acetobacterium woodii.</title>
        <authorList>
            <person name="Poehlein A."/>
            <person name="Schmidt S."/>
            <person name="Kaster A.-K."/>
            <person name="Goenrich M."/>
            <person name="Vollmers J."/>
            <person name="Thuermer A."/>
            <person name="Gottschalk G."/>
            <person name="Thauer R.K."/>
            <person name="Daniel R."/>
            <person name="Mueller V."/>
        </authorList>
    </citation>
    <scope>NUCLEOTIDE SEQUENCE [LARGE SCALE GENOMIC DNA]</scope>
    <source>
        <strain evidence="20">ATCC 29683 / DSM 1030 / JCM 2381 / KCTC 1655 / WB1</strain>
    </source>
</reference>
<evidence type="ECO:0000259" key="18">
    <source>
        <dbReference type="Pfam" id="PF07992"/>
    </source>
</evidence>
<dbReference type="PROSITE" id="PS00076">
    <property type="entry name" value="PYRIDINE_REDOX_1"/>
    <property type="match status" value="1"/>
</dbReference>
<evidence type="ECO:0000256" key="7">
    <source>
        <dbReference type="ARBA" id="ARBA00022827"/>
    </source>
</evidence>
<keyword evidence="6 16" id="KW-0285">Flavoprotein</keyword>
<evidence type="ECO:0000256" key="6">
    <source>
        <dbReference type="ARBA" id="ARBA00022630"/>
    </source>
</evidence>
<dbReference type="Gene3D" id="3.30.390.30">
    <property type="match status" value="1"/>
</dbReference>
<dbReference type="InterPro" id="IPR004099">
    <property type="entry name" value="Pyr_nucl-diS_OxRdtase_dimer"/>
</dbReference>
<dbReference type="SUPFAM" id="SSF55424">
    <property type="entry name" value="FAD/NAD-linked reductases, dimerisation (C-terminal) domain"/>
    <property type="match status" value="1"/>
</dbReference>
<comment type="catalytic activity">
    <reaction evidence="12 16">
        <text>N(6)-[(R)-dihydrolipoyl]-L-lysyl-[protein] + NAD(+) = N(6)-[(R)-lipoyl]-L-lysyl-[protein] + NADH + H(+)</text>
        <dbReference type="Rhea" id="RHEA:15045"/>
        <dbReference type="Rhea" id="RHEA-COMP:10474"/>
        <dbReference type="Rhea" id="RHEA-COMP:10475"/>
        <dbReference type="ChEBI" id="CHEBI:15378"/>
        <dbReference type="ChEBI" id="CHEBI:57540"/>
        <dbReference type="ChEBI" id="CHEBI:57945"/>
        <dbReference type="ChEBI" id="CHEBI:83099"/>
        <dbReference type="ChEBI" id="CHEBI:83100"/>
        <dbReference type="EC" id="1.8.1.4"/>
    </reaction>
</comment>
<gene>
    <name evidence="19" type="primary">acoL2</name>
    <name evidence="19" type="ordered locus">Awo_c29400</name>
</gene>
<dbReference type="AlphaFoldDB" id="H6LHG4"/>
<dbReference type="EC" id="1.8.1.4" evidence="3 16"/>
<dbReference type="PANTHER" id="PTHR22912:SF217">
    <property type="entry name" value="DIHYDROLIPOYL DEHYDROGENASE"/>
    <property type="match status" value="1"/>
</dbReference>
<evidence type="ECO:0000256" key="2">
    <source>
        <dbReference type="ARBA" id="ARBA00007532"/>
    </source>
</evidence>
<sequence>MKNGFEIAVIGGGPGGYVAAIKAAQLGAKVVLFEKDTVGGTCLNRGCIPTKTYVKTAEYIKHLKHAEHRGIHIDTSTLAVDLPAIVAQKDEVVKKLTSGVAGLLESYGVTVIKGLASLTKERRISCAGEIYDVPKIILAGGSKPALPGIPGIADSDVLTSNEILDLKEIPKRLVIIGGGVIGCEIATAFAAFGSEVTIVEAANQLVVSMGKDIYKHFRKSIKAQGIKTLLKVAVAAIDRDENGHLIVKTADQKTLAADKVLIATGRCAELACLGEMRDDFEMVRNYVAVDEQMRTSIANIYCVGDMNGQGNLAHTAFKMGESAAINALGGNECVDLRFIPNCLYTLPEAASVGLTEETAKKDYDIAVGSFSFSANGRALGSSETEGFVKVIIDKQYGEILGVQILGAAATEMISEATMCMSMEITAHEVADTIHPHPTYSEAFMEACADALGKCIHLPKK</sequence>
<dbReference type="GO" id="GO:0006103">
    <property type="term" value="P:2-oxoglutarate metabolic process"/>
    <property type="evidence" value="ECO:0007669"/>
    <property type="project" value="TreeGrafter"/>
</dbReference>
<dbReference type="InterPro" id="IPR016156">
    <property type="entry name" value="FAD/NAD-linked_Rdtase_dimer_sf"/>
</dbReference>
<evidence type="ECO:0000256" key="15">
    <source>
        <dbReference type="PIRSR" id="PIRSR000350-4"/>
    </source>
</evidence>
<feature type="disulfide bond" description="Redox-active" evidence="15">
    <location>
        <begin position="42"/>
        <end position="47"/>
    </location>
</feature>
<feature type="binding site" evidence="14">
    <location>
        <position position="200"/>
    </location>
    <ligand>
        <name>NAD(+)</name>
        <dbReference type="ChEBI" id="CHEBI:57540"/>
    </ligand>
</feature>
<evidence type="ECO:0000313" key="20">
    <source>
        <dbReference type="Proteomes" id="UP000007177"/>
    </source>
</evidence>
<dbReference type="KEGG" id="awo:Awo_c29400"/>
<dbReference type="PRINTS" id="PR00368">
    <property type="entry name" value="FADPNR"/>
</dbReference>
<feature type="binding site" evidence="14">
    <location>
        <position position="305"/>
    </location>
    <ligand>
        <name>NAD(+)</name>
        <dbReference type="ChEBI" id="CHEBI:57540"/>
    </ligand>
</feature>
<feature type="active site" description="Proton acceptor" evidence="13">
    <location>
        <position position="436"/>
    </location>
</feature>
<dbReference type="InterPro" id="IPR001100">
    <property type="entry name" value="Pyr_nuc-diS_OxRdtase"/>
</dbReference>
<comment type="cofactor">
    <cofactor evidence="14 16">
        <name>FAD</name>
        <dbReference type="ChEBI" id="CHEBI:57692"/>
    </cofactor>
    <text evidence="14 16">Binds 1 FAD per subunit.</text>
</comment>
<dbReference type="EMBL" id="CP002987">
    <property type="protein sequence ID" value="AFA49674.1"/>
    <property type="molecule type" value="Genomic_DNA"/>
</dbReference>
<keyword evidence="9 14" id="KW-0520">NAD</keyword>
<evidence type="ECO:0000256" key="5">
    <source>
        <dbReference type="ARBA" id="ARBA00022490"/>
    </source>
</evidence>
<dbReference type="FunFam" id="3.30.390.30:FF:000001">
    <property type="entry name" value="Dihydrolipoyl dehydrogenase"/>
    <property type="match status" value="1"/>
</dbReference>
<comment type="similarity">
    <text evidence="2 16">Belongs to the class-I pyridine nucleotide-disulfide oxidoreductase family.</text>
</comment>
<dbReference type="NCBIfam" id="TIGR01350">
    <property type="entry name" value="lipoamide_DH"/>
    <property type="match status" value="1"/>
</dbReference>
<dbReference type="InterPro" id="IPR023753">
    <property type="entry name" value="FAD/NAD-binding_dom"/>
</dbReference>
<dbReference type="Gene3D" id="3.50.50.60">
    <property type="entry name" value="FAD/NAD(P)-binding domain"/>
    <property type="match status" value="2"/>
</dbReference>
<feature type="binding site" evidence="14">
    <location>
        <begin position="177"/>
        <end position="184"/>
    </location>
    <ligand>
        <name>NAD(+)</name>
        <dbReference type="ChEBI" id="CHEBI:57540"/>
    </ligand>
</feature>
<dbReference type="GO" id="GO:0050660">
    <property type="term" value="F:flavin adenine dinucleotide binding"/>
    <property type="evidence" value="ECO:0007669"/>
    <property type="project" value="InterPro"/>
</dbReference>
<evidence type="ECO:0000256" key="13">
    <source>
        <dbReference type="PIRSR" id="PIRSR000350-2"/>
    </source>
</evidence>
<evidence type="ECO:0000256" key="8">
    <source>
        <dbReference type="ARBA" id="ARBA00023002"/>
    </source>
</evidence>
<dbReference type="PIRSF" id="PIRSF000350">
    <property type="entry name" value="Mercury_reductase_MerA"/>
    <property type="match status" value="1"/>
</dbReference>
<dbReference type="RefSeq" id="WP_014357271.1">
    <property type="nucleotide sequence ID" value="NC_016894.1"/>
</dbReference>
<evidence type="ECO:0000256" key="12">
    <source>
        <dbReference type="ARBA" id="ARBA00049187"/>
    </source>
</evidence>
<keyword evidence="14" id="KW-0547">Nucleotide-binding</keyword>
<keyword evidence="8 16" id="KW-0560">Oxidoreductase</keyword>
<feature type="binding site" evidence="14">
    <location>
        <position position="51"/>
    </location>
    <ligand>
        <name>FAD</name>
        <dbReference type="ChEBI" id="CHEBI:57692"/>
    </ligand>
</feature>
<keyword evidence="11 16" id="KW-0676">Redox-active center</keyword>
<dbReference type="InterPro" id="IPR036188">
    <property type="entry name" value="FAD/NAD-bd_sf"/>
</dbReference>
<dbReference type="Proteomes" id="UP000007177">
    <property type="component" value="Chromosome"/>
</dbReference>
<comment type="miscellaneous">
    <text evidence="16">The active site is a redox-active disulfide bond.</text>
</comment>
<dbReference type="Pfam" id="PF02852">
    <property type="entry name" value="Pyr_redox_dim"/>
    <property type="match status" value="1"/>
</dbReference>
<dbReference type="Pfam" id="PF07992">
    <property type="entry name" value="Pyr_redox_2"/>
    <property type="match status" value="1"/>
</dbReference>
<evidence type="ECO:0000256" key="9">
    <source>
        <dbReference type="ARBA" id="ARBA00023027"/>
    </source>
</evidence>
<reference evidence="19 20" key="2">
    <citation type="journal article" date="2012" name="PLoS ONE">
        <title>An ancient pathway combining carbon dioxide fixation with the generation and utilization of a sodium ion gradient for ATP synthesis.</title>
        <authorList>
            <person name="Poehlein A."/>
            <person name="Schmidt S."/>
            <person name="Kaster A.K."/>
            <person name="Goenrich M."/>
            <person name="Vollmers J."/>
            <person name="Thurmer A."/>
            <person name="Bertsch J."/>
            <person name="Schuchmann K."/>
            <person name="Voigt B."/>
            <person name="Hecker M."/>
            <person name="Daniel R."/>
            <person name="Thauer R.K."/>
            <person name="Gottschalk G."/>
            <person name="Muller V."/>
        </authorList>
    </citation>
    <scope>NUCLEOTIDE SEQUENCE [LARGE SCALE GENOMIC DNA]</scope>
    <source>
        <strain evidence="20">ATCC 29683 / DSM 1030 / JCM 2381 / KCTC 1655 / WB1</strain>
    </source>
</reference>
<proteinExistence type="inferred from homology"/>
<dbReference type="STRING" id="931626.Awo_c29400"/>
<keyword evidence="7 14" id="KW-0274">FAD</keyword>